<dbReference type="GO" id="GO:0016706">
    <property type="term" value="F:2-oxoglutarate-dependent dioxygenase activity"/>
    <property type="evidence" value="ECO:0007669"/>
    <property type="project" value="UniProtKB-ARBA"/>
</dbReference>
<proteinExistence type="predicted"/>
<accession>A0YGC0</accession>
<dbReference type="PANTHER" id="PTHR20883">
    <property type="entry name" value="PHYTANOYL-COA DIOXYGENASE DOMAIN CONTAINING 1"/>
    <property type="match status" value="1"/>
</dbReference>
<keyword evidence="1" id="KW-0560">Oxidoreductase</keyword>
<dbReference type="SUPFAM" id="SSF51197">
    <property type="entry name" value="Clavaminate synthase-like"/>
    <property type="match status" value="1"/>
</dbReference>
<dbReference type="Gene3D" id="2.60.120.620">
    <property type="entry name" value="q2cbj1_9rhob like domain"/>
    <property type="match status" value="1"/>
</dbReference>
<dbReference type="EMBL" id="AAVT01000010">
    <property type="protein sequence ID" value="EAW30146.1"/>
    <property type="molecule type" value="Genomic_DNA"/>
</dbReference>
<dbReference type="InterPro" id="IPR008775">
    <property type="entry name" value="Phytyl_CoA_dOase-like"/>
</dbReference>
<evidence type="ECO:0000313" key="2">
    <source>
        <dbReference type="Proteomes" id="UP000004931"/>
    </source>
</evidence>
<organism evidence="1 2">
    <name type="scientific">marine gamma proteobacterium HTCC2143</name>
    <dbReference type="NCBI Taxonomy" id="247633"/>
    <lineage>
        <taxon>Bacteria</taxon>
        <taxon>Pseudomonadati</taxon>
        <taxon>Pseudomonadota</taxon>
        <taxon>Gammaproteobacteria</taxon>
        <taxon>Cellvibrionales</taxon>
        <taxon>Spongiibacteraceae</taxon>
        <taxon>BD1-7 clade</taxon>
    </lineage>
</organism>
<keyword evidence="1" id="KW-0223">Dioxygenase</keyword>
<dbReference type="eggNOG" id="COG5285">
    <property type="taxonomic scope" value="Bacteria"/>
</dbReference>
<sequence length="253" mass="28816">MTLSDEQVKDFRELGFVNIGPIFNQGDTESIQSEYDRLVTMDSQTLGNDDEGRFPYRAMLNFRSEKLKAITQDKNLLDGMVQLLGTDVRFWWDQGINKSPGAGSYIDWHQDNGYANGVTPEYVTCWLALDDSSPENGGLYVIPESHKAGPRDHEWRGVHAVVSEQFVEAEKAQPLNAKAGDMLLFSSYLLHQTVGNTSKDKQRRAWVMQYCRGDHANETTGEVYDNRPWVVKAGEYVENPWSERVFDLRGDRP</sequence>
<comment type="caution">
    <text evidence="1">The sequence shown here is derived from an EMBL/GenBank/DDBJ whole genome shotgun (WGS) entry which is preliminary data.</text>
</comment>
<dbReference type="GO" id="GO:0005506">
    <property type="term" value="F:iron ion binding"/>
    <property type="evidence" value="ECO:0007669"/>
    <property type="project" value="UniProtKB-ARBA"/>
</dbReference>
<evidence type="ECO:0000313" key="1">
    <source>
        <dbReference type="EMBL" id="EAW30146.1"/>
    </source>
</evidence>
<dbReference type="STRING" id="247633.GP2143_11252"/>
<keyword evidence="2" id="KW-1185">Reference proteome</keyword>
<dbReference type="Proteomes" id="UP000004931">
    <property type="component" value="Unassembled WGS sequence"/>
</dbReference>
<dbReference type="AlphaFoldDB" id="A0YGC0"/>
<dbReference type="PANTHER" id="PTHR20883:SF46">
    <property type="entry name" value="PHYTANOYL-COA HYDROXYLASE"/>
    <property type="match status" value="1"/>
</dbReference>
<dbReference type="OrthoDB" id="9791262at2"/>
<protein>
    <submittedName>
        <fullName evidence="1">Phytanoyl-CoA dioxygenase</fullName>
    </submittedName>
</protein>
<name>A0YGC0_9GAMM</name>
<dbReference type="Pfam" id="PF05721">
    <property type="entry name" value="PhyH"/>
    <property type="match status" value="1"/>
</dbReference>
<gene>
    <name evidence="1" type="ORF">GP2143_11252</name>
</gene>
<reference evidence="1 2" key="1">
    <citation type="journal article" date="2010" name="J. Bacteriol.">
        <title>Genome sequence of the oligotrophic marine Gammaproteobacterium HTCC2143, isolated from the Oregon Coast.</title>
        <authorList>
            <person name="Oh H.M."/>
            <person name="Kang I."/>
            <person name="Ferriera S."/>
            <person name="Giovannoni S.J."/>
            <person name="Cho J.C."/>
        </authorList>
    </citation>
    <scope>NUCLEOTIDE SEQUENCE [LARGE SCALE GENOMIC DNA]</scope>
    <source>
        <strain evidence="1 2">HTCC2143</strain>
    </source>
</reference>